<dbReference type="SUPFAM" id="SSF50891">
    <property type="entry name" value="Cyclophilin-like"/>
    <property type="match status" value="1"/>
</dbReference>
<keyword evidence="4" id="KW-1185">Reference proteome</keyword>
<dbReference type="AlphaFoldDB" id="W7TC41"/>
<comment type="caution">
    <text evidence="3">The sequence shown here is derived from an EMBL/GenBank/DDBJ whole genome shotgun (WGS) entry which is preliminary data.</text>
</comment>
<keyword evidence="3" id="KW-0413">Isomerase</keyword>
<dbReference type="Gene3D" id="2.40.100.10">
    <property type="entry name" value="Cyclophilin-like"/>
    <property type="match status" value="1"/>
</dbReference>
<proteinExistence type="predicted"/>
<accession>W7TC41</accession>
<feature type="domain" description="PPIase cyclophilin-type" evidence="2">
    <location>
        <begin position="146"/>
        <end position="349"/>
    </location>
</feature>
<gene>
    <name evidence="3" type="ORF">Naga_100273g4</name>
</gene>
<dbReference type="PROSITE" id="PS51257">
    <property type="entry name" value="PROKAR_LIPOPROTEIN"/>
    <property type="match status" value="1"/>
</dbReference>
<dbReference type="OrthoDB" id="252722at2759"/>
<dbReference type="GO" id="GO:0009507">
    <property type="term" value="C:chloroplast"/>
    <property type="evidence" value="ECO:0007669"/>
    <property type="project" value="TreeGrafter"/>
</dbReference>
<evidence type="ECO:0000256" key="1">
    <source>
        <dbReference type="SAM" id="MobiDB-lite"/>
    </source>
</evidence>
<dbReference type="InterPro" id="IPR029000">
    <property type="entry name" value="Cyclophilin-like_dom_sf"/>
</dbReference>
<name>W7TC41_9STRA</name>
<feature type="compositionally biased region" description="Low complexity" evidence="1">
    <location>
        <begin position="60"/>
        <end position="71"/>
    </location>
</feature>
<dbReference type="Pfam" id="PF00160">
    <property type="entry name" value="Pro_isomerase"/>
    <property type="match status" value="1"/>
</dbReference>
<feature type="region of interest" description="Disordered" evidence="1">
    <location>
        <begin position="60"/>
        <end position="88"/>
    </location>
</feature>
<evidence type="ECO:0000313" key="3">
    <source>
        <dbReference type="EMBL" id="EWM23837.1"/>
    </source>
</evidence>
<protein>
    <submittedName>
        <fullName evidence="3">Peptidyl-prolyl cis-trans isomerase</fullName>
    </submittedName>
</protein>
<dbReference type="Proteomes" id="UP000019335">
    <property type="component" value="Chromosome 15"/>
</dbReference>
<dbReference type="PANTHER" id="PTHR47724">
    <property type="entry name" value="PEPTIDYL-PROLYL CIS-TRANS ISOMERASE CYP26-2, CHLOROPLASTIC"/>
    <property type="match status" value="1"/>
</dbReference>
<dbReference type="EMBL" id="AZIL01001429">
    <property type="protein sequence ID" value="EWM23837.1"/>
    <property type="molecule type" value="Genomic_DNA"/>
</dbReference>
<organism evidence="3 4">
    <name type="scientific">Nannochloropsis gaditana</name>
    <dbReference type="NCBI Taxonomy" id="72520"/>
    <lineage>
        <taxon>Eukaryota</taxon>
        <taxon>Sar</taxon>
        <taxon>Stramenopiles</taxon>
        <taxon>Ochrophyta</taxon>
        <taxon>Eustigmatophyceae</taxon>
        <taxon>Eustigmatales</taxon>
        <taxon>Monodopsidaceae</taxon>
        <taxon>Nannochloropsis</taxon>
    </lineage>
</organism>
<reference evidence="3 4" key="1">
    <citation type="journal article" date="2014" name="Mol. Plant">
        <title>Chromosome Scale Genome Assembly and Transcriptome Profiling of Nannochloropsis gaditana in Nitrogen Depletion.</title>
        <authorList>
            <person name="Corteggiani Carpinelli E."/>
            <person name="Telatin A."/>
            <person name="Vitulo N."/>
            <person name="Forcato C."/>
            <person name="D'Angelo M."/>
            <person name="Schiavon R."/>
            <person name="Vezzi A."/>
            <person name="Giacometti G.M."/>
            <person name="Morosinotto T."/>
            <person name="Valle G."/>
        </authorList>
    </citation>
    <scope>NUCLEOTIDE SEQUENCE [LARGE SCALE GENOMIC DNA]</scope>
    <source>
        <strain evidence="3 4">B-31</strain>
    </source>
</reference>
<evidence type="ECO:0000259" key="2">
    <source>
        <dbReference type="PROSITE" id="PS50072"/>
    </source>
</evidence>
<sequence length="350" mass="37210">MGSVLRLSLLALYFPSLLSIVSCFYTQFSSTRPRRTFQRAASSSSMSSAASPSSLAHSSLSTSSSSSMDASTLCPPSPDSDTNKWDSSKTRRDVLAPMTLSLLLLSSSTLSHPVSTLASSPPSPSSSPALDPSFLPSNARVTDKVFFDISIAGVPAGTLSMGVFGDQAPVTVGNFLKVLNGQGQSASYMYSSVWRVLAGSCIDMGRVGGGGGKQLKREINESGVMRIKTENAADWTRNTEVNGLKHAEPFLLTMVRGGGTFEFSVTTAPVPALDRDHVVFGRLLMKPEEKERESNQAVVDKIGRVKVSTDDIVASKTLFAAAGKGFDPRAKIIYLNKPLQKIVVTAVGML</sequence>
<dbReference type="PROSITE" id="PS50072">
    <property type="entry name" value="CSA_PPIASE_2"/>
    <property type="match status" value="1"/>
</dbReference>
<dbReference type="InterPro" id="IPR044185">
    <property type="entry name" value="CYP26-2-like"/>
</dbReference>
<dbReference type="PANTHER" id="PTHR47724:SF1">
    <property type="entry name" value="PEPTIDYL-PROLYL CIS-TRANS ISOMERASE CYP26-2, CHLOROPLASTIC"/>
    <property type="match status" value="1"/>
</dbReference>
<dbReference type="GO" id="GO:0003755">
    <property type="term" value="F:peptidyl-prolyl cis-trans isomerase activity"/>
    <property type="evidence" value="ECO:0007669"/>
    <property type="project" value="InterPro"/>
</dbReference>
<dbReference type="InterPro" id="IPR002130">
    <property type="entry name" value="Cyclophilin-type_PPIase_dom"/>
</dbReference>
<evidence type="ECO:0000313" key="4">
    <source>
        <dbReference type="Proteomes" id="UP000019335"/>
    </source>
</evidence>